<gene>
    <name evidence="1" type="ORF">ACFO4N_02645</name>
</gene>
<proteinExistence type="predicted"/>
<organism evidence="1 2">
    <name type="scientific">Camelliibacillus cellulosilyticus</name>
    <dbReference type="NCBI Taxonomy" id="2174486"/>
    <lineage>
        <taxon>Bacteria</taxon>
        <taxon>Bacillati</taxon>
        <taxon>Bacillota</taxon>
        <taxon>Bacilli</taxon>
        <taxon>Bacillales</taxon>
        <taxon>Sporolactobacillaceae</taxon>
        <taxon>Camelliibacillus</taxon>
    </lineage>
</organism>
<keyword evidence="2" id="KW-1185">Reference proteome</keyword>
<comment type="caution">
    <text evidence="1">The sequence shown here is derived from an EMBL/GenBank/DDBJ whole genome shotgun (WGS) entry which is preliminary data.</text>
</comment>
<dbReference type="Proteomes" id="UP001596022">
    <property type="component" value="Unassembled WGS sequence"/>
</dbReference>
<accession>A0ABV9GIC0</accession>
<dbReference type="RefSeq" id="WP_376844656.1">
    <property type="nucleotide sequence ID" value="NZ_JBHSFW010000001.1"/>
</dbReference>
<evidence type="ECO:0000313" key="2">
    <source>
        <dbReference type="Proteomes" id="UP001596022"/>
    </source>
</evidence>
<sequence>MKEKIDLSVFHFDASHDTKWKIDAFVLPLENFSEVAIFIFSTLLTRG</sequence>
<name>A0ABV9GIC0_9BACL</name>
<evidence type="ECO:0000313" key="1">
    <source>
        <dbReference type="EMBL" id="MFC4617623.1"/>
    </source>
</evidence>
<reference evidence="2" key="1">
    <citation type="journal article" date="2019" name="Int. J. Syst. Evol. Microbiol.">
        <title>The Global Catalogue of Microorganisms (GCM) 10K type strain sequencing project: providing services to taxonomists for standard genome sequencing and annotation.</title>
        <authorList>
            <consortium name="The Broad Institute Genomics Platform"/>
            <consortium name="The Broad Institute Genome Sequencing Center for Infectious Disease"/>
            <person name="Wu L."/>
            <person name="Ma J."/>
        </authorList>
    </citation>
    <scope>NUCLEOTIDE SEQUENCE [LARGE SCALE GENOMIC DNA]</scope>
    <source>
        <strain evidence="2">CGMCC 1.16306</strain>
    </source>
</reference>
<protein>
    <submittedName>
        <fullName evidence="1">Uncharacterized protein</fullName>
    </submittedName>
</protein>
<dbReference type="EMBL" id="JBHSFW010000001">
    <property type="protein sequence ID" value="MFC4617623.1"/>
    <property type="molecule type" value="Genomic_DNA"/>
</dbReference>